<dbReference type="GO" id="GO:0046583">
    <property type="term" value="F:monoatomic cation efflux transmembrane transporter activity"/>
    <property type="evidence" value="ECO:0007669"/>
    <property type="project" value="TreeGrafter"/>
</dbReference>
<dbReference type="OrthoDB" id="7835091at2"/>
<evidence type="ECO:0000256" key="5">
    <source>
        <dbReference type="SAM" id="Phobius"/>
    </source>
</evidence>
<feature type="transmembrane region" description="Helical" evidence="5">
    <location>
        <begin position="291"/>
        <end position="312"/>
    </location>
</feature>
<comment type="subcellular location">
    <subcellularLocation>
        <location evidence="1">Membrane</location>
        <topology evidence="1">Multi-pass membrane protein</topology>
    </subcellularLocation>
</comment>
<feature type="transmembrane region" description="Helical" evidence="5">
    <location>
        <begin position="26"/>
        <end position="45"/>
    </location>
</feature>
<organism evidence="6 7">
    <name type="scientific">Aliiroseovarius pelagivivens</name>
    <dbReference type="NCBI Taxonomy" id="1639690"/>
    <lineage>
        <taxon>Bacteria</taxon>
        <taxon>Pseudomonadati</taxon>
        <taxon>Pseudomonadota</taxon>
        <taxon>Alphaproteobacteria</taxon>
        <taxon>Rhodobacterales</taxon>
        <taxon>Paracoccaceae</taxon>
        <taxon>Aliiroseovarius</taxon>
    </lineage>
</organism>
<keyword evidence="7" id="KW-1185">Reference proteome</keyword>
<feature type="transmembrane region" description="Helical" evidence="5">
    <location>
        <begin position="121"/>
        <end position="142"/>
    </location>
</feature>
<dbReference type="RefSeq" id="WP_108856461.1">
    <property type="nucleotide sequence ID" value="NZ_OMOI01000001.1"/>
</dbReference>
<dbReference type="InterPro" id="IPR004695">
    <property type="entry name" value="SLAC1/Mae1/Ssu1/TehA"/>
</dbReference>
<feature type="transmembrane region" description="Helical" evidence="5">
    <location>
        <begin position="57"/>
        <end position="75"/>
    </location>
</feature>
<reference evidence="6 7" key="1">
    <citation type="submission" date="2018-03" db="EMBL/GenBank/DDBJ databases">
        <authorList>
            <person name="Keele B.F."/>
        </authorList>
    </citation>
    <scope>NUCLEOTIDE SEQUENCE [LARGE SCALE GENOMIC DNA]</scope>
    <source>
        <strain evidence="6 7">CECT 8811</strain>
    </source>
</reference>
<dbReference type="GO" id="GO:0005886">
    <property type="term" value="C:plasma membrane"/>
    <property type="evidence" value="ECO:0007669"/>
    <property type="project" value="TreeGrafter"/>
</dbReference>
<dbReference type="Proteomes" id="UP000244911">
    <property type="component" value="Unassembled WGS sequence"/>
</dbReference>
<dbReference type="AlphaFoldDB" id="A0A2R8AKM9"/>
<feature type="transmembrane region" description="Helical" evidence="5">
    <location>
        <begin position="264"/>
        <end position="285"/>
    </location>
</feature>
<dbReference type="InterPro" id="IPR052951">
    <property type="entry name" value="Tellurite_res_ion_channel"/>
</dbReference>
<dbReference type="CDD" id="cd09322">
    <property type="entry name" value="TDT_TehA_like"/>
    <property type="match status" value="1"/>
</dbReference>
<dbReference type="Pfam" id="PF03595">
    <property type="entry name" value="SLAC1"/>
    <property type="match status" value="1"/>
</dbReference>
<keyword evidence="3 5" id="KW-1133">Transmembrane helix</keyword>
<sequence length="332" mass="35343">MSKPPYFPPPPPIPEKTRLFQRTPPAIFPPIMGLFGLGLAWRRATEVFGVPAGFGDVVLGAVTLLYLFCVVAYIAKLIQRPATFFEDLKVLPGRAGLIAMMLSGYLLAASIVVYSTTWATVIFSLALAGHILVAGRVAFTLITGPVEARSVTPVWHLLFVGFILSPFPALPLGFHAFSTVAFWGSLVVAIAIWGASLAQFLRADVPPPLRPLLAIHLAPASVLPTVAFMLGLPEVAYPLCALAVVLLSLLVLRARWLTVAGFSPLWGAFTFPLAAFSTVMQIAAVSTGSEVLRIIAGLSLVAASLMIPPIAYKVVMMWSKGVLAVKTNAAQA</sequence>
<feature type="transmembrane region" description="Helical" evidence="5">
    <location>
        <begin position="154"/>
        <end position="174"/>
    </location>
</feature>
<proteinExistence type="predicted"/>
<evidence type="ECO:0000313" key="6">
    <source>
        <dbReference type="EMBL" id="SPF76459.1"/>
    </source>
</evidence>
<feature type="transmembrane region" description="Helical" evidence="5">
    <location>
        <begin position="235"/>
        <end position="252"/>
    </location>
</feature>
<dbReference type="InterPro" id="IPR038665">
    <property type="entry name" value="Voltage-dep_anion_channel_sf"/>
</dbReference>
<keyword evidence="4 5" id="KW-0472">Membrane</keyword>
<dbReference type="Gene3D" id="1.50.10.150">
    <property type="entry name" value="Voltage-dependent anion channel"/>
    <property type="match status" value="1"/>
</dbReference>
<evidence type="ECO:0000256" key="2">
    <source>
        <dbReference type="ARBA" id="ARBA00022692"/>
    </source>
</evidence>
<evidence type="ECO:0000256" key="4">
    <source>
        <dbReference type="ARBA" id="ARBA00023136"/>
    </source>
</evidence>
<evidence type="ECO:0000313" key="7">
    <source>
        <dbReference type="Proteomes" id="UP000244911"/>
    </source>
</evidence>
<gene>
    <name evidence="6" type="ORF">ALP8811_01464</name>
</gene>
<evidence type="ECO:0008006" key="8">
    <source>
        <dbReference type="Google" id="ProtNLM"/>
    </source>
</evidence>
<dbReference type="PANTHER" id="PTHR37955:SF1">
    <property type="entry name" value="DEP DOMAIN-CONTAINING PROTEIN"/>
    <property type="match status" value="1"/>
</dbReference>
<dbReference type="EMBL" id="OMOI01000001">
    <property type="protein sequence ID" value="SPF76459.1"/>
    <property type="molecule type" value="Genomic_DNA"/>
</dbReference>
<name>A0A2R8AKM9_9RHOB</name>
<keyword evidence="2 5" id="KW-0812">Transmembrane</keyword>
<protein>
    <recommendedName>
        <fullName evidence="8">Tellurite resistance protein TehA</fullName>
    </recommendedName>
</protein>
<feature type="transmembrane region" description="Helical" evidence="5">
    <location>
        <begin position="180"/>
        <end position="200"/>
    </location>
</feature>
<feature type="transmembrane region" description="Helical" evidence="5">
    <location>
        <begin position="95"/>
        <end position="115"/>
    </location>
</feature>
<accession>A0A2R8AKM9</accession>
<evidence type="ECO:0000256" key="3">
    <source>
        <dbReference type="ARBA" id="ARBA00022989"/>
    </source>
</evidence>
<dbReference type="PANTHER" id="PTHR37955">
    <property type="entry name" value="TELLURITE RESISTANCE PROTEIN TEHA"/>
    <property type="match status" value="1"/>
</dbReference>
<evidence type="ECO:0000256" key="1">
    <source>
        <dbReference type="ARBA" id="ARBA00004141"/>
    </source>
</evidence>